<evidence type="ECO:0000256" key="1">
    <source>
        <dbReference type="ARBA" id="ARBA00001933"/>
    </source>
</evidence>
<dbReference type="PANTHER" id="PTHR11879:SF55">
    <property type="entry name" value="GLUTAMATE OXALOACETATE TRANSAMINASE 1, ISOFORM B"/>
    <property type="match status" value="1"/>
</dbReference>
<accession>A0A0C3Q943</accession>
<keyword evidence="5" id="KW-0663">Pyridoxal phosphate</keyword>
<evidence type="ECO:0000256" key="5">
    <source>
        <dbReference type="ARBA" id="ARBA00022898"/>
    </source>
</evidence>
<feature type="region of interest" description="Disordered" evidence="6">
    <location>
        <begin position="1"/>
        <end position="26"/>
    </location>
</feature>
<dbReference type="GO" id="GO:0004069">
    <property type="term" value="F:L-aspartate:2-oxoglutarate aminotransferase activity"/>
    <property type="evidence" value="ECO:0007669"/>
    <property type="project" value="TreeGrafter"/>
</dbReference>
<dbReference type="SUPFAM" id="SSF53383">
    <property type="entry name" value="PLP-dependent transferases"/>
    <property type="match status" value="1"/>
</dbReference>
<evidence type="ECO:0008006" key="9">
    <source>
        <dbReference type="Google" id="ProtNLM"/>
    </source>
</evidence>
<reference evidence="7 8" key="1">
    <citation type="submission" date="2014-04" db="EMBL/GenBank/DDBJ databases">
        <authorList>
            <consortium name="DOE Joint Genome Institute"/>
            <person name="Kuo A."/>
            <person name="Girlanda M."/>
            <person name="Perotto S."/>
            <person name="Kohler A."/>
            <person name="Nagy L.G."/>
            <person name="Floudas D."/>
            <person name="Copeland A."/>
            <person name="Barry K.W."/>
            <person name="Cichocki N."/>
            <person name="Veneault-Fourrey C."/>
            <person name="LaButti K."/>
            <person name="Lindquist E.A."/>
            <person name="Lipzen A."/>
            <person name="Lundell T."/>
            <person name="Morin E."/>
            <person name="Murat C."/>
            <person name="Sun H."/>
            <person name="Tunlid A."/>
            <person name="Henrissat B."/>
            <person name="Grigoriev I.V."/>
            <person name="Hibbett D.S."/>
            <person name="Martin F."/>
            <person name="Nordberg H.P."/>
            <person name="Cantor M.N."/>
            <person name="Hua S.X."/>
        </authorList>
    </citation>
    <scope>NUCLEOTIDE SEQUENCE [LARGE SCALE GENOMIC DNA]</scope>
    <source>
        <strain evidence="7 8">MUT 4182</strain>
    </source>
</reference>
<dbReference type="STRING" id="1051891.A0A0C3Q943"/>
<dbReference type="OrthoDB" id="3231587at2759"/>
<sequence>MASRVKQILAHVSGSKDEPPRTKMSEPSIQVWQGVPLAPPDSIFKLTAAYKADSDTRKVNLGVGAYRDDDNKAWILPSIKEVGFNFSPSEMGVSAPR</sequence>
<name>A0A0C3Q943_9AGAM</name>
<evidence type="ECO:0000256" key="4">
    <source>
        <dbReference type="ARBA" id="ARBA00022679"/>
    </source>
</evidence>
<comment type="subunit">
    <text evidence="2">Homodimer.</text>
</comment>
<dbReference type="InterPro" id="IPR000796">
    <property type="entry name" value="Asp_trans"/>
</dbReference>
<keyword evidence="8" id="KW-1185">Reference proteome</keyword>
<keyword evidence="3" id="KW-0032">Aminotransferase</keyword>
<dbReference type="HOGENOM" id="CLU_2348222_0_0_1"/>
<organism evidence="7 8">
    <name type="scientific">Tulasnella calospora MUT 4182</name>
    <dbReference type="NCBI Taxonomy" id="1051891"/>
    <lineage>
        <taxon>Eukaryota</taxon>
        <taxon>Fungi</taxon>
        <taxon>Dikarya</taxon>
        <taxon>Basidiomycota</taxon>
        <taxon>Agaricomycotina</taxon>
        <taxon>Agaricomycetes</taxon>
        <taxon>Cantharellales</taxon>
        <taxon>Tulasnellaceae</taxon>
        <taxon>Tulasnella</taxon>
    </lineage>
</organism>
<dbReference type="EMBL" id="KN823176">
    <property type="protein sequence ID" value="KIO20374.1"/>
    <property type="molecule type" value="Genomic_DNA"/>
</dbReference>
<dbReference type="AlphaFoldDB" id="A0A0C3Q943"/>
<dbReference type="InterPro" id="IPR015424">
    <property type="entry name" value="PyrdxlP-dep_Trfase"/>
</dbReference>
<feature type="compositionally biased region" description="Basic and acidic residues" evidence="6">
    <location>
        <begin position="14"/>
        <end position="24"/>
    </location>
</feature>
<evidence type="ECO:0000256" key="2">
    <source>
        <dbReference type="ARBA" id="ARBA00011738"/>
    </source>
</evidence>
<dbReference type="InterPro" id="IPR015422">
    <property type="entry name" value="PyrdxlP-dep_Trfase_small"/>
</dbReference>
<evidence type="ECO:0000256" key="3">
    <source>
        <dbReference type="ARBA" id="ARBA00022576"/>
    </source>
</evidence>
<evidence type="ECO:0000256" key="6">
    <source>
        <dbReference type="SAM" id="MobiDB-lite"/>
    </source>
</evidence>
<keyword evidence="4" id="KW-0808">Transferase</keyword>
<dbReference type="Gene3D" id="3.90.1150.10">
    <property type="entry name" value="Aspartate Aminotransferase, domain 1"/>
    <property type="match status" value="1"/>
</dbReference>
<proteinExistence type="predicted"/>
<dbReference type="PANTHER" id="PTHR11879">
    <property type="entry name" value="ASPARTATE AMINOTRANSFERASE"/>
    <property type="match status" value="1"/>
</dbReference>
<reference evidence="8" key="2">
    <citation type="submission" date="2015-01" db="EMBL/GenBank/DDBJ databases">
        <title>Evolutionary Origins and Diversification of the Mycorrhizal Mutualists.</title>
        <authorList>
            <consortium name="DOE Joint Genome Institute"/>
            <consortium name="Mycorrhizal Genomics Consortium"/>
            <person name="Kohler A."/>
            <person name="Kuo A."/>
            <person name="Nagy L.G."/>
            <person name="Floudas D."/>
            <person name="Copeland A."/>
            <person name="Barry K.W."/>
            <person name="Cichocki N."/>
            <person name="Veneault-Fourrey C."/>
            <person name="LaButti K."/>
            <person name="Lindquist E.A."/>
            <person name="Lipzen A."/>
            <person name="Lundell T."/>
            <person name="Morin E."/>
            <person name="Murat C."/>
            <person name="Riley R."/>
            <person name="Ohm R."/>
            <person name="Sun H."/>
            <person name="Tunlid A."/>
            <person name="Henrissat B."/>
            <person name="Grigoriev I.V."/>
            <person name="Hibbett D.S."/>
            <person name="Martin F."/>
        </authorList>
    </citation>
    <scope>NUCLEOTIDE SEQUENCE [LARGE SCALE GENOMIC DNA]</scope>
    <source>
        <strain evidence="8">MUT 4182</strain>
    </source>
</reference>
<comment type="cofactor">
    <cofactor evidence="1">
        <name>pyridoxal 5'-phosphate</name>
        <dbReference type="ChEBI" id="CHEBI:597326"/>
    </cofactor>
</comment>
<evidence type="ECO:0000313" key="7">
    <source>
        <dbReference type="EMBL" id="KIO20374.1"/>
    </source>
</evidence>
<gene>
    <name evidence="7" type="ORF">M407DRAFT_29955</name>
</gene>
<dbReference type="Proteomes" id="UP000054248">
    <property type="component" value="Unassembled WGS sequence"/>
</dbReference>
<dbReference type="GO" id="GO:0006532">
    <property type="term" value="P:aspartate biosynthetic process"/>
    <property type="evidence" value="ECO:0007669"/>
    <property type="project" value="TreeGrafter"/>
</dbReference>
<evidence type="ECO:0000313" key="8">
    <source>
        <dbReference type="Proteomes" id="UP000054248"/>
    </source>
</evidence>
<protein>
    <recommendedName>
        <fullName evidence="9">Aspartate transaminase</fullName>
    </recommendedName>
</protein>
<dbReference type="GO" id="GO:0005829">
    <property type="term" value="C:cytosol"/>
    <property type="evidence" value="ECO:0007669"/>
    <property type="project" value="TreeGrafter"/>
</dbReference>